<keyword evidence="2" id="KW-0813">Transport</keyword>
<dbReference type="AlphaFoldDB" id="A0A3D9RXJ2"/>
<dbReference type="Pfam" id="PF25954">
    <property type="entry name" value="Beta-barrel_RND_2"/>
    <property type="match status" value="1"/>
</dbReference>
<dbReference type="InterPro" id="IPR006143">
    <property type="entry name" value="RND_pump_MFP"/>
</dbReference>
<evidence type="ECO:0000256" key="1">
    <source>
        <dbReference type="ARBA" id="ARBA00009477"/>
    </source>
</evidence>
<accession>A0A3D9RXJ2</accession>
<feature type="domain" description="CzcB-like alpha-helical hairpin" evidence="3">
    <location>
        <begin position="118"/>
        <end position="176"/>
    </location>
</feature>
<evidence type="ECO:0000313" key="5">
    <source>
        <dbReference type="EMBL" id="REE81826.1"/>
    </source>
</evidence>
<dbReference type="EMBL" id="QTTQ01000010">
    <property type="protein sequence ID" value="REE81826.1"/>
    <property type="molecule type" value="Genomic_DNA"/>
</dbReference>
<dbReference type="SUPFAM" id="SSF111369">
    <property type="entry name" value="HlyD-like secretion proteins"/>
    <property type="match status" value="1"/>
</dbReference>
<dbReference type="PANTHER" id="PTHR30097">
    <property type="entry name" value="CATION EFFLUX SYSTEM PROTEIN CUSB"/>
    <property type="match status" value="1"/>
</dbReference>
<name>A0A3D9RXJ2_9FLAO</name>
<dbReference type="NCBIfam" id="TIGR01730">
    <property type="entry name" value="RND_mfp"/>
    <property type="match status" value="1"/>
</dbReference>
<dbReference type="OrthoDB" id="9814657at2"/>
<protein>
    <submittedName>
        <fullName evidence="5">Cobalt-zinc-cadmium efflux system membrane fusion protein</fullName>
    </submittedName>
</protein>
<dbReference type="GO" id="GO:0016020">
    <property type="term" value="C:membrane"/>
    <property type="evidence" value="ECO:0007669"/>
    <property type="project" value="InterPro"/>
</dbReference>
<evidence type="ECO:0000256" key="2">
    <source>
        <dbReference type="ARBA" id="ARBA00022448"/>
    </source>
</evidence>
<feature type="domain" description="CusB-like beta-barrel" evidence="4">
    <location>
        <begin position="233"/>
        <end position="304"/>
    </location>
</feature>
<dbReference type="Gene3D" id="2.40.420.20">
    <property type="match status" value="1"/>
</dbReference>
<proteinExistence type="inferred from homology"/>
<evidence type="ECO:0000259" key="4">
    <source>
        <dbReference type="Pfam" id="PF25954"/>
    </source>
</evidence>
<comment type="similarity">
    <text evidence="1">Belongs to the membrane fusion protein (MFP) (TC 8.A.1) family.</text>
</comment>
<dbReference type="RefSeq" id="WP_115879447.1">
    <property type="nucleotide sequence ID" value="NZ_QTTQ01000010.1"/>
</dbReference>
<gene>
    <name evidence="5" type="ORF">BX611_1365</name>
</gene>
<dbReference type="GO" id="GO:0030313">
    <property type="term" value="C:cell envelope"/>
    <property type="evidence" value="ECO:0007669"/>
    <property type="project" value="TreeGrafter"/>
</dbReference>
<dbReference type="GO" id="GO:0015679">
    <property type="term" value="P:plasma membrane copper ion transport"/>
    <property type="evidence" value="ECO:0007669"/>
    <property type="project" value="TreeGrafter"/>
</dbReference>
<dbReference type="Pfam" id="PF25893">
    <property type="entry name" value="HH_CzcB"/>
    <property type="match status" value="1"/>
</dbReference>
<dbReference type="InterPro" id="IPR058792">
    <property type="entry name" value="Beta-barrel_RND_2"/>
</dbReference>
<keyword evidence="6" id="KW-1185">Reference proteome</keyword>
<dbReference type="InterPro" id="IPR058648">
    <property type="entry name" value="HH_CzcB-like"/>
</dbReference>
<dbReference type="PROSITE" id="PS51257">
    <property type="entry name" value="PROKAR_LIPOPROTEIN"/>
    <property type="match status" value="1"/>
</dbReference>
<organism evidence="5 6">
    <name type="scientific">Lutibacter oceani</name>
    <dbReference type="NCBI Taxonomy" id="1853311"/>
    <lineage>
        <taxon>Bacteria</taxon>
        <taxon>Pseudomonadati</taxon>
        <taxon>Bacteroidota</taxon>
        <taxon>Flavobacteriia</taxon>
        <taxon>Flavobacteriales</taxon>
        <taxon>Flavobacteriaceae</taxon>
        <taxon>Lutibacter</taxon>
    </lineage>
</organism>
<dbReference type="GO" id="GO:0060003">
    <property type="term" value="P:copper ion export"/>
    <property type="evidence" value="ECO:0007669"/>
    <property type="project" value="TreeGrafter"/>
</dbReference>
<dbReference type="Gene3D" id="2.40.30.170">
    <property type="match status" value="1"/>
</dbReference>
<sequence length="379" mass="42589">MKKYILVTINLIIITVWLVSCNSSNSTDKEVMSTEANANIVEVSTAQFINSKMELGTLSKQNFNQSIKTNGFIDVPPANKASVSAVMGGFIKKSNLLVGNNVKKGQLLVTIENPDFIEIQQQYLELFEQLNFLESEYNRQKTLFEEQISSKKNFLKATSDFKSAKAAYTGLEQKLLLMNIDPSNVKLGNISSVIPVFAPISGSITKVNTSVGKFMSASDVLLEIVDDEHKHLELVVFEKDVLNVKEGQVIYFQTPENSLKKYKAEVHLIGKSIDEQNRTVRVHGHLENEHEPFIVGMFVEAEIITNSIQKDALPLNAVLEEESNFYVLVLKDKNDDFYKFEKKAVSIGQKTEDWIEILDSENILSDNQILINGAFIPLE</sequence>
<dbReference type="InterPro" id="IPR051909">
    <property type="entry name" value="MFP_Cation_Efflux"/>
</dbReference>
<dbReference type="GO" id="GO:0022857">
    <property type="term" value="F:transmembrane transporter activity"/>
    <property type="evidence" value="ECO:0007669"/>
    <property type="project" value="InterPro"/>
</dbReference>
<dbReference type="PANTHER" id="PTHR30097:SF4">
    <property type="entry name" value="SLR6042 PROTEIN"/>
    <property type="match status" value="1"/>
</dbReference>
<dbReference type="Proteomes" id="UP000256429">
    <property type="component" value="Unassembled WGS sequence"/>
</dbReference>
<reference evidence="5 6" key="1">
    <citation type="submission" date="2018-08" db="EMBL/GenBank/DDBJ databases">
        <title>Genomic Encyclopedia of Type Strains, Phase III (KMG-III): the genomes of soil and plant-associated and newly described type strains.</title>
        <authorList>
            <person name="Whitman W."/>
        </authorList>
    </citation>
    <scope>NUCLEOTIDE SEQUENCE [LARGE SCALE GENOMIC DNA]</scope>
    <source>
        <strain evidence="5 6">325-5</strain>
    </source>
</reference>
<dbReference type="Gene3D" id="2.40.50.100">
    <property type="match status" value="1"/>
</dbReference>
<evidence type="ECO:0000313" key="6">
    <source>
        <dbReference type="Proteomes" id="UP000256429"/>
    </source>
</evidence>
<dbReference type="Gene3D" id="1.10.287.470">
    <property type="entry name" value="Helix hairpin bin"/>
    <property type="match status" value="1"/>
</dbReference>
<evidence type="ECO:0000259" key="3">
    <source>
        <dbReference type="Pfam" id="PF25893"/>
    </source>
</evidence>
<comment type="caution">
    <text evidence="5">The sequence shown here is derived from an EMBL/GenBank/DDBJ whole genome shotgun (WGS) entry which is preliminary data.</text>
</comment>